<proteinExistence type="predicted"/>
<name>A0A0G4F107_9ALVE</name>
<gene>
    <name evidence="3" type="ORF">Cvel_14546</name>
</gene>
<feature type="region of interest" description="Disordered" evidence="2">
    <location>
        <begin position="217"/>
        <end position="259"/>
    </location>
</feature>
<protein>
    <submittedName>
        <fullName evidence="3">Uncharacterized protein</fullName>
    </submittedName>
</protein>
<feature type="compositionally biased region" description="Basic and acidic residues" evidence="2">
    <location>
        <begin position="217"/>
        <end position="241"/>
    </location>
</feature>
<evidence type="ECO:0000256" key="1">
    <source>
        <dbReference type="SAM" id="Coils"/>
    </source>
</evidence>
<organism evidence="3">
    <name type="scientific">Chromera velia CCMP2878</name>
    <dbReference type="NCBI Taxonomy" id="1169474"/>
    <lineage>
        <taxon>Eukaryota</taxon>
        <taxon>Sar</taxon>
        <taxon>Alveolata</taxon>
        <taxon>Colpodellida</taxon>
        <taxon>Chromeraceae</taxon>
        <taxon>Chromera</taxon>
    </lineage>
</organism>
<evidence type="ECO:0000256" key="2">
    <source>
        <dbReference type="SAM" id="MobiDB-lite"/>
    </source>
</evidence>
<accession>A0A0G4F107</accession>
<dbReference type="VEuPathDB" id="CryptoDB:Cvel_14546"/>
<sequence length="365" mass="40928">MLNQRVLEGDRMKEYPFNDAKILIQKIKLTHSNGAMERAKREAAKGMKYTSSDKDPLLALVGMNENTRDIQLKIIESMGQEMNSLLEEGRWFSATEVLAAKHAANVHCAAAFAKEIKPLYKDYDEYSEIDFFNAGLEKLNLAAVKAAITTKMAATRSSSRTFSQYLFAEIVKKVVKDKYERILEREKREEQEKAARVAEQQRERLVELDKKKADFLSHDEKEREELSKHHQEDSASIDQHEPQGGQPSEDKEEPENSAPQLEDLQSVLADFFIKPDSTDSFWEAGGEQTGGMIIRTSTLEDITGDDIKSMAVRCGGVTVVITHPIQADLGILVAAVRKRLEGVATVKTDSALYLMDLTMTTHSGA</sequence>
<keyword evidence="1" id="KW-0175">Coiled coil</keyword>
<reference evidence="3" key="1">
    <citation type="submission" date="2014-11" db="EMBL/GenBank/DDBJ databases">
        <authorList>
            <person name="Otto D Thomas"/>
            <person name="Naeem Raeece"/>
        </authorList>
    </citation>
    <scope>NUCLEOTIDE SEQUENCE</scope>
</reference>
<evidence type="ECO:0000313" key="3">
    <source>
        <dbReference type="EMBL" id="CEM05306.1"/>
    </source>
</evidence>
<feature type="coiled-coil region" evidence="1">
    <location>
        <begin position="172"/>
        <end position="211"/>
    </location>
</feature>
<dbReference type="EMBL" id="CDMZ01000043">
    <property type="protein sequence ID" value="CEM05306.1"/>
    <property type="molecule type" value="Genomic_DNA"/>
</dbReference>
<dbReference type="AlphaFoldDB" id="A0A0G4F107"/>